<proteinExistence type="predicted"/>
<accession>A0ABV5S4Z5</accession>
<feature type="domain" description="SnoaL-like" evidence="1">
    <location>
        <begin position="19"/>
        <end position="118"/>
    </location>
</feature>
<dbReference type="Gene3D" id="3.10.450.50">
    <property type="match status" value="1"/>
</dbReference>
<name>A0ABV5S4Z5_9ACTN</name>
<dbReference type="EMBL" id="JBHMBW010000021">
    <property type="protein sequence ID" value="MFB9626138.1"/>
    <property type="molecule type" value="Genomic_DNA"/>
</dbReference>
<keyword evidence="3" id="KW-1185">Reference proteome</keyword>
<dbReference type="RefSeq" id="WP_345003384.1">
    <property type="nucleotide sequence ID" value="NZ_BAAAXV010000012.1"/>
</dbReference>
<sequence>MQPAITPDVIDRAAAAAFVEKFKDCWQTPDLRKHEALWSDQIVLTQPLLGTLRGRDECRAAFARLFELVPDIHATVHRWSAGNDAIFIEFTLSGTFGGRELAWTAVDRFALVNGLIAERISYFDSAPLALAMAGRPRGWRRLLGTRFVPRFERYVQDPGS</sequence>
<organism evidence="2 3">
    <name type="scientific">Nonomuraea helvata</name>
    <dbReference type="NCBI Taxonomy" id="37484"/>
    <lineage>
        <taxon>Bacteria</taxon>
        <taxon>Bacillati</taxon>
        <taxon>Actinomycetota</taxon>
        <taxon>Actinomycetes</taxon>
        <taxon>Streptosporangiales</taxon>
        <taxon>Streptosporangiaceae</taxon>
        <taxon>Nonomuraea</taxon>
    </lineage>
</organism>
<dbReference type="SUPFAM" id="SSF54427">
    <property type="entry name" value="NTF2-like"/>
    <property type="match status" value="1"/>
</dbReference>
<gene>
    <name evidence="2" type="ORF">ACFFSA_23890</name>
</gene>
<dbReference type="Proteomes" id="UP001589532">
    <property type="component" value="Unassembled WGS sequence"/>
</dbReference>
<dbReference type="InterPro" id="IPR032710">
    <property type="entry name" value="NTF2-like_dom_sf"/>
</dbReference>
<protein>
    <submittedName>
        <fullName evidence="2">Nuclear transport factor 2 family protein</fullName>
    </submittedName>
</protein>
<reference evidence="2 3" key="1">
    <citation type="submission" date="2024-09" db="EMBL/GenBank/DDBJ databases">
        <authorList>
            <person name="Sun Q."/>
            <person name="Mori K."/>
        </authorList>
    </citation>
    <scope>NUCLEOTIDE SEQUENCE [LARGE SCALE GENOMIC DNA]</scope>
    <source>
        <strain evidence="2 3">JCM 3143</strain>
    </source>
</reference>
<dbReference type="Pfam" id="PF12680">
    <property type="entry name" value="SnoaL_2"/>
    <property type="match status" value="1"/>
</dbReference>
<comment type="caution">
    <text evidence="2">The sequence shown here is derived from an EMBL/GenBank/DDBJ whole genome shotgun (WGS) entry which is preliminary data.</text>
</comment>
<evidence type="ECO:0000313" key="3">
    <source>
        <dbReference type="Proteomes" id="UP001589532"/>
    </source>
</evidence>
<evidence type="ECO:0000313" key="2">
    <source>
        <dbReference type="EMBL" id="MFB9626138.1"/>
    </source>
</evidence>
<evidence type="ECO:0000259" key="1">
    <source>
        <dbReference type="Pfam" id="PF12680"/>
    </source>
</evidence>
<dbReference type="InterPro" id="IPR037401">
    <property type="entry name" value="SnoaL-like"/>
</dbReference>